<dbReference type="PANTHER" id="PTHR12131">
    <property type="entry name" value="ATP-DEPENDENT RNA AND DNA HELICASE"/>
    <property type="match status" value="1"/>
</dbReference>
<dbReference type="InterPro" id="IPR027417">
    <property type="entry name" value="P-loop_NTPase"/>
</dbReference>
<dbReference type="GO" id="GO:0003724">
    <property type="term" value="F:RNA helicase activity"/>
    <property type="evidence" value="ECO:0007669"/>
    <property type="project" value="UniProtKB-EC"/>
</dbReference>
<keyword evidence="7 14" id="KW-0347">Helicase</keyword>
<evidence type="ECO:0000256" key="1">
    <source>
        <dbReference type="ARBA" id="ARBA00001936"/>
    </source>
</evidence>
<dbReference type="GO" id="GO:0045025">
    <property type="term" value="C:mitochondrial degradosome"/>
    <property type="evidence" value="ECO:0007669"/>
    <property type="project" value="TreeGrafter"/>
</dbReference>
<protein>
    <recommendedName>
        <fullName evidence="4">RNA helicase</fullName>
        <ecNumber evidence="4">3.6.4.13</ecNumber>
    </recommendedName>
</protein>
<feature type="region of interest" description="Disordered" evidence="12">
    <location>
        <begin position="805"/>
        <end position="831"/>
    </location>
</feature>
<evidence type="ECO:0000259" key="13">
    <source>
        <dbReference type="PROSITE" id="PS51194"/>
    </source>
</evidence>
<sequence length="875" mass="97740">MRKQLRAHEVDVVQELVRQAFYRRSAARAAAQAAAEIESQRSSATATATAIIDSYVNARAGSSQSAPGALGDDHVNVSLAAVERFCKAVGLLRPPLHKSLRQTKPRSGHAAAFPASLGGFTYADAVHLVHGPGPPEDAVQESATDTLLIRRDADGFIMRCVAEHELQRDIDSNRRWLGSINMDGWSDSAHSRGPSKEQENENINSFAIRTLRGRKGSLGRGADPENDEMRTGLYEALKNNMHTEYAGARAIKRRIVYHYGPTNSGKTHSALQRLCGLEGGDGEAPARRDKSVPLTGLYAGPLRLLAQELHERMNDGGVHTNLKTGQEQVLVPFATHVACTVEMVDLATFWDVAVIDEVQLIANPQRGWAWTRALMGLQCPEIHVCGDASALALVRRLARQCGDSFSTQAYERRNPLRVASKTLKGDCAKVQKGDCVVVFSRDLAYQMRELIEQSTKLRCCIVYGRLPPHVRAQQARLFNDPRSNYDVLVATDAIGMGLNLNIARIVFSSMSKHVMCSVQRKLVRRELEAPLVRQIAGRAGRDVRTFLDGGVVTALFDQDRRLLTENMKHALDYQSKRAGVMPSAEQLMMIWKHLYGDTSRSREPNFETFAARLDANPSSGRVFLRLLREFMHIARHKESEVMGGTFELAADGMGTALALANLLADVDGISVEARIDWLCCPVDERRAQSKDSFKKLAECYAAGVPAEYDMRDVYLMRSEIPAQVRDHASMSRRNLELEGIYSRAETYIFLSRKFGPGCFPSREFAHAIRDEVANKIQENLIWRAKKRSQGAASKHHRDAMRATLARQLGHRKDRAESKKKIKNKEKDEREELRNIGMAMGMNMNLLDDMDLLEKGSQKKRRKNKKTKRGKRKAKH</sequence>
<dbReference type="EMBL" id="VRMN01000013">
    <property type="protein sequence ID" value="KAA8491524.1"/>
    <property type="molecule type" value="Genomic_DNA"/>
</dbReference>
<proteinExistence type="predicted"/>
<evidence type="ECO:0000256" key="12">
    <source>
        <dbReference type="SAM" id="MobiDB-lite"/>
    </source>
</evidence>
<dbReference type="GO" id="GO:0016787">
    <property type="term" value="F:hydrolase activity"/>
    <property type="evidence" value="ECO:0007669"/>
    <property type="project" value="UniProtKB-KW"/>
</dbReference>
<dbReference type="SUPFAM" id="SSF52540">
    <property type="entry name" value="P-loop containing nucleoside triphosphate hydrolases"/>
    <property type="match status" value="1"/>
</dbReference>
<keyword evidence="8" id="KW-0067">ATP-binding</keyword>
<dbReference type="CDD" id="cd17913">
    <property type="entry name" value="DEXQc_Suv3"/>
    <property type="match status" value="1"/>
</dbReference>
<evidence type="ECO:0000256" key="4">
    <source>
        <dbReference type="ARBA" id="ARBA00012552"/>
    </source>
</evidence>
<comment type="cofactor">
    <cofactor evidence="2">
        <name>Mg(2+)</name>
        <dbReference type="ChEBI" id="CHEBI:18420"/>
    </cofactor>
</comment>
<keyword evidence="15" id="KW-1185">Reference proteome</keyword>
<evidence type="ECO:0000256" key="11">
    <source>
        <dbReference type="ARBA" id="ARBA00047984"/>
    </source>
</evidence>
<dbReference type="InterPro" id="IPR044774">
    <property type="entry name" value="Suv3_DEXQc"/>
</dbReference>
<feature type="region of interest" description="Disordered" evidence="12">
    <location>
        <begin position="846"/>
        <end position="875"/>
    </location>
</feature>
<evidence type="ECO:0000256" key="9">
    <source>
        <dbReference type="ARBA" id="ARBA00022946"/>
    </source>
</evidence>
<dbReference type="AlphaFoldDB" id="A0A5J4YLF8"/>
<comment type="cofactor">
    <cofactor evidence="1">
        <name>Mn(2+)</name>
        <dbReference type="ChEBI" id="CHEBI:29035"/>
    </cofactor>
</comment>
<feature type="compositionally biased region" description="Basic and acidic residues" evidence="12">
    <location>
        <begin position="813"/>
        <end position="831"/>
    </location>
</feature>
<reference evidence="15" key="1">
    <citation type="journal article" date="2019" name="Nat. Commun.">
        <title>Expansion of phycobilisome linker gene families in mesophilic red algae.</title>
        <authorList>
            <person name="Lee J."/>
            <person name="Kim D."/>
            <person name="Bhattacharya D."/>
            <person name="Yoon H.S."/>
        </authorList>
    </citation>
    <scope>NUCLEOTIDE SEQUENCE [LARGE SCALE GENOMIC DNA]</scope>
    <source>
        <strain evidence="15">CCMP 1328</strain>
    </source>
</reference>
<dbReference type="Pfam" id="PF00271">
    <property type="entry name" value="Helicase_C"/>
    <property type="match status" value="1"/>
</dbReference>
<dbReference type="GO" id="GO:0005524">
    <property type="term" value="F:ATP binding"/>
    <property type="evidence" value="ECO:0007669"/>
    <property type="project" value="UniProtKB-KW"/>
</dbReference>
<dbReference type="Gene3D" id="3.40.50.300">
    <property type="entry name" value="P-loop containing nucleotide triphosphate hydrolases"/>
    <property type="match status" value="2"/>
</dbReference>
<feature type="compositionally biased region" description="Basic residues" evidence="12">
    <location>
        <begin position="857"/>
        <end position="875"/>
    </location>
</feature>
<dbReference type="CDD" id="cd18805">
    <property type="entry name" value="SF2_C_suv3"/>
    <property type="match status" value="1"/>
</dbReference>
<accession>A0A5J4YLF8</accession>
<dbReference type="InterPro" id="IPR050699">
    <property type="entry name" value="RNA-DNA_Helicase"/>
</dbReference>
<dbReference type="Pfam" id="PF18147">
    <property type="entry name" value="Suv3_C_1"/>
    <property type="match status" value="1"/>
</dbReference>
<dbReference type="GO" id="GO:0000965">
    <property type="term" value="P:mitochondrial RNA 3'-end processing"/>
    <property type="evidence" value="ECO:0007669"/>
    <property type="project" value="TreeGrafter"/>
</dbReference>
<evidence type="ECO:0000256" key="3">
    <source>
        <dbReference type="ARBA" id="ARBA00004173"/>
    </source>
</evidence>
<gene>
    <name evidence="14" type="ORF">FVE85_2539</name>
</gene>
<evidence type="ECO:0000256" key="5">
    <source>
        <dbReference type="ARBA" id="ARBA00022741"/>
    </source>
</evidence>
<evidence type="ECO:0000256" key="7">
    <source>
        <dbReference type="ARBA" id="ARBA00022806"/>
    </source>
</evidence>
<dbReference type="InterPro" id="IPR001650">
    <property type="entry name" value="Helicase_C-like"/>
</dbReference>
<comment type="caution">
    <text evidence="14">The sequence shown here is derived from an EMBL/GenBank/DDBJ whole genome shotgun (WGS) entry which is preliminary data.</text>
</comment>
<dbReference type="Gene3D" id="1.20.58.1080">
    <property type="match status" value="1"/>
</dbReference>
<dbReference type="Proteomes" id="UP000324585">
    <property type="component" value="Unassembled WGS sequence"/>
</dbReference>
<dbReference type="InterPro" id="IPR055206">
    <property type="entry name" value="DEXQc_SUV3"/>
</dbReference>
<keyword evidence="9" id="KW-0809">Transit peptide</keyword>
<evidence type="ECO:0000256" key="10">
    <source>
        <dbReference type="ARBA" id="ARBA00023128"/>
    </source>
</evidence>
<dbReference type="SMART" id="SM00490">
    <property type="entry name" value="HELICc"/>
    <property type="match status" value="1"/>
</dbReference>
<feature type="domain" description="Helicase C-terminal" evidence="13">
    <location>
        <begin position="422"/>
        <end position="589"/>
    </location>
</feature>
<evidence type="ECO:0000256" key="8">
    <source>
        <dbReference type="ARBA" id="ARBA00022840"/>
    </source>
</evidence>
<keyword evidence="10" id="KW-0496">Mitochondrion</keyword>
<evidence type="ECO:0000313" key="15">
    <source>
        <dbReference type="Proteomes" id="UP000324585"/>
    </source>
</evidence>
<dbReference type="PANTHER" id="PTHR12131:SF1">
    <property type="entry name" value="ATP-DEPENDENT RNA HELICASE SUPV3L1, MITOCHONDRIAL-RELATED"/>
    <property type="match status" value="1"/>
</dbReference>
<dbReference type="Pfam" id="PF22527">
    <property type="entry name" value="DEXQc_Suv3"/>
    <property type="match status" value="1"/>
</dbReference>
<evidence type="ECO:0000256" key="6">
    <source>
        <dbReference type="ARBA" id="ARBA00022801"/>
    </source>
</evidence>
<keyword evidence="5" id="KW-0547">Nucleotide-binding</keyword>
<comment type="catalytic activity">
    <reaction evidence="11">
        <text>ATP + H2O = ADP + phosphate + H(+)</text>
        <dbReference type="Rhea" id="RHEA:13065"/>
        <dbReference type="ChEBI" id="CHEBI:15377"/>
        <dbReference type="ChEBI" id="CHEBI:15378"/>
        <dbReference type="ChEBI" id="CHEBI:30616"/>
        <dbReference type="ChEBI" id="CHEBI:43474"/>
        <dbReference type="ChEBI" id="CHEBI:456216"/>
        <dbReference type="EC" id="3.6.4.13"/>
    </reaction>
</comment>
<evidence type="ECO:0000256" key="2">
    <source>
        <dbReference type="ARBA" id="ARBA00001946"/>
    </source>
</evidence>
<dbReference type="OrthoDB" id="4509at2759"/>
<dbReference type="EC" id="3.6.4.13" evidence="4"/>
<dbReference type="InterPro" id="IPR041082">
    <property type="entry name" value="Suv3_C_1"/>
</dbReference>
<dbReference type="FunFam" id="3.40.50.300:FF:000957">
    <property type="entry name" value="ATP-dependent RNA helicase SUV3L, mitochondrial"/>
    <property type="match status" value="1"/>
</dbReference>
<keyword evidence="6" id="KW-0378">Hydrolase</keyword>
<name>A0A5J4YLF8_PORPP</name>
<comment type="subcellular location">
    <subcellularLocation>
        <location evidence="3">Mitochondrion</location>
    </subcellularLocation>
</comment>
<dbReference type="Gene3D" id="1.20.272.40">
    <property type="match status" value="1"/>
</dbReference>
<organism evidence="14 15">
    <name type="scientific">Porphyridium purpureum</name>
    <name type="common">Red alga</name>
    <name type="synonym">Porphyridium cruentum</name>
    <dbReference type="NCBI Taxonomy" id="35688"/>
    <lineage>
        <taxon>Eukaryota</taxon>
        <taxon>Rhodophyta</taxon>
        <taxon>Bangiophyceae</taxon>
        <taxon>Porphyridiales</taxon>
        <taxon>Porphyridiaceae</taxon>
        <taxon>Porphyridium</taxon>
    </lineage>
</organism>
<evidence type="ECO:0000313" key="14">
    <source>
        <dbReference type="EMBL" id="KAA8491524.1"/>
    </source>
</evidence>
<dbReference type="PROSITE" id="PS51194">
    <property type="entry name" value="HELICASE_CTER"/>
    <property type="match status" value="1"/>
</dbReference>